<proteinExistence type="predicted"/>
<keyword evidence="2" id="KW-1185">Reference proteome</keyword>
<evidence type="ECO:0000313" key="2">
    <source>
        <dbReference type="Proteomes" id="UP000094828"/>
    </source>
</evidence>
<sequence>MLLSLGSKTLPDTILLYRTALVYASNIEHMQDITGCTSVGYQCAGGREGIVSMRDAARFACEFQQDMQSLATRPQNSCG</sequence>
<organism evidence="1 2">
    <name type="scientific">Planctopirus hydrillae</name>
    <dbReference type="NCBI Taxonomy" id="1841610"/>
    <lineage>
        <taxon>Bacteria</taxon>
        <taxon>Pseudomonadati</taxon>
        <taxon>Planctomycetota</taxon>
        <taxon>Planctomycetia</taxon>
        <taxon>Planctomycetales</taxon>
        <taxon>Planctomycetaceae</taxon>
        <taxon>Planctopirus</taxon>
    </lineage>
</organism>
<protein>
    <submittedName>
        <fullName evidence="1">Uncharacterized protein</fullName>
    </submittedName>
</protein>
<reference evidence="1 2" key="1">
    <citation type="submission" date="2016-05" db="EMBL/GenBank/DDBJ databases">
        <title>Genomic and physiological characterization of Planctopirus sp. isolated from fresh water lake.</title>
        <authorList>
            <person name="Subhash Y."/>
            <person name="Ramana C."/>
        </authorList>
    </citation>
    <scope>NUCLEOTIDE SEQUENCE [LARGE SCALE GENOMIC DNA]</scope>
    <source>
        <strain evidence="1 2">JC280</strain>
    </source>
</reference>
<accession>A0A1C3EL32</accession>
<comment type="caution">
    <text evidence="1">The sequence shown here is derived from an EMBL/GenBank/DDBJ whole genome shotgun (WGS) entry which is preliminary data.</text>
</comment>
<evidence type="ECO:0000313" key="1">
    <source>
        <dbReference type="EMBL" id="ODA33939.1"/>
    </source>
</evidence>
<dbReference type="AlphaFoldDB" id="A0A1C3EL32"/>
<dbReference type="Proteomes" id="UP000094828">
    <property type="component" value="Unassembled WGS sequence"/>
</dbReference>
<name>A0A1C3EL32_9PLAN</name>
<dbReference type="EMBL" id="LYDR01000046">
    <property type="protein sequence ID" value="ODA33939.1"/>
    <property type="molecule type" value="Genomic_DNA"/>
</dbReference>
<dbReference type="STRING" id="1841610.A6X21_17990"/>
<gene>
    <name evidence="1" type="ORF">A6X21_17990</name>
</gene>